<feature type="domain" description="Myb/SANT-like DNA-binding" evidence="3">
    <location>
        <begin position="216"/>
        <end position="306"/>
    </location>
</feature>
<dbReference type="Proteomes" id="UP000245383">
    <property type="component" value="Unassembled WGS sequence"/>
</dbReference>
<dbReference type="AlphaFoldDB" id="A0A2T9Y525"/>
<dbReference type="Pfam" id="PF13837">
    <property type="entry name" value="Myb_DNA-bind_4"/>
    <property type="match status" value="1"/>
</dbReference>
<sequence>MSKIHKVQQDSIFETSSFTEPNPIPFADVTEGAADNNTSVSSPTENSTKESSESYLQDSKQIEDKHYPKDEQYTQVKASESPEYYNDEDLQDENIVINQSQPPPLNLNVEQVLVSYSNNYPVNNIELHPTEEEQDSEQFNKECDDTALELESGKDNILQTFHNAVEVLNEGQNRSLNANFGVSNQTPGIMNHDFNRSRLSQLNHDRLLSPKFNRSKNWCKEETFILLNGLIELTKDLEPQKREVMLRSNMVFDQISEKLLAKGYDRNTQACLVRWRNIIRIYKTQRRIVMEHGGEMKDHHYASEIEQIYGSGSNVLLFGDKDSNDEYNGRLSDGGSKIDESLHNTPKNTKMLGDNSNSDDLLALSKKALTAPSHLNKNRNGFSKGRGLSKFTQKSFKLSQIRKSTPSLSPNSNNSSHVTQSLLLPRPDAYGGKNNSYKNNSTPIAPAPNGSSVANVAPINLFGSSQQLNNIITPVSNATSKSNPTNYITSRPLDQNTLLDTAKWNPISSSVSANPFTIPGMSTSSQNYNSSGQSTSATEKKRKRSSATESEPLSRIEAQVSKVLTLLSTQSELTQKLSSELEHIKLTVETHKNQIAKLCEELEDKDMKRDQLQTQLMSTVQALSGVIANKSS</sequence>
<dbReference type="Gene3D" id="1.10.10.60">
    <property type="entry name" value="Homeodomain-like"/>
    <property type="match status" value="1"/>
</dbReference>
<reference evidence="4 5" key="1">
    <citation type="journal article" date="2018" name="MBio">
        <title>Comparative Genomics Reveals the Core Gene Toolbox for the Fungus-Insect Symbiosis.</title>
        <authorList>
            <person name="Wang Y."/>
            <person name="Stata M."/>
            <person name="Wang W."/>
            <person name="Stajich J.E."/>
            <person name="White M.M."/>
            <person name="Moncalvo J.M."/>
        </authorList>
    </citation>
    <scope>NUCLEOTIDE SEQUENCE [LARGE SCALE GENOMIC DNA]</scope>
    <source>
        <strain evidence="4 5">SWE-8-4</strain>
    </source>
</reference>
<dbReference type="InterPro" id="IPR044822">
    <property type="entry name" value="Myb_DNA-bind_4"/>
</dbReference>
<dbReference type="EMBL" id="MBFR01000497">
    <property type="protein sequence ID" value="PVU87413.1"/>
    <property type="molecule type" value="Genomic_DNA"/>
</dbReference>
<evidence type="ECO:0000259" key="3">
    <source>
        <dbReference type="Pfam" id="PF13837"/>
    </source>
</evidence>
<comment type="caution">
    <text evidence="4">The sequence shown here is derived from an EMBL/GenBank/DDBJ whole genome shotgun (WGS) entry which is preliminary data.</text>
</comment>
<feature type="region of interest" description="Disordered" evidence="2">
    <location>
        <begin position="372"/>
        <end position="446"/>
    </location>
</feature>
<feature type="region of interest" description="Disordered" evidence="2">
    <location>
        <begin position="328"/>
        <end position="356"/>
    </location>
</feature>
<evidence type="ECO:0000256" key="2">
    <source>
        <dbReference type="SAM" id="MobiDB-lite"/>
    </source>
</evidence>
<evidence type="ECO:0000256" key="1">
    <source>
        <dbReference type="SAM" id="Coils"/>
    </source>
</evidence>
<feature type="compositionally biased region" description="Polar residues" evidence="2">
    <location>
        <begin position="390"/>
        <end position="403"/>
    </location>
</feature>
<feature type="compositionally biased region" description="Polar residues" evidence="2">
    <location>
        <begin position="9"/>
        <end position="20"/>
    </location>
</feature>
<evidence type="ECO:0000313" key="4">
    <source>
        <dbReference type="EMBL" id="PVU87413.1"/>
    </source>
</evidence>
<proteinExistence type="predicted"/>
<feature type="region of interest" description="Disordered" evidence="2">
    <location>
        <begin position="522"/>
        <end position="554"/>
    </location>
</feature>
<keyword evidence="5" id="KW-1185">Reference proteome</keyword>
<keyword evidence="1" id="KW-0175">Coiled coil</keyword>
<feature type="compositionally biased region" description="Polar residues" evidence="2">
    <location>
        <begin position="343"/>
        <end position="356"/>
    </location>
</feature>
<evidence type="ECO:0000313" key="5">
    <source>
        <dbReference type="Proteomes" id="UP000245383"/>
    </source>
</evidence>
<dbReference type="OrthoDB" id="691673at2759"/>
<feature type="compositionally biased region" description="Basic and acidic residues" evidence="2">
    <location>
        <begin position="60"/>
        <end position="72"/>
    </location>
</feature>
<name>A0A2T9Y525_9FUNG</name>
<feature type="coiled-coil region" evidence="1">
    <location>
        <begin position="581"/>
        <end position="615"/>
    </location>
</feature>
<accession>A0A2T9Y525</accession>
<organism evidence="4 5">
    <name type="scientific">Smittium simulii</name>
    <dbReference type="NCBI Taxonomy" id="133385"/>
    <lineage>
        <taxon>Eukaryota</taxon>
        <taxon>Fungi</taxon>
        <taxon>Fungi incertae sedis</taxon>
        <taxon>Zoopagomycota</taxon>
        <taxon>Kickxellomycotina</taxon>
        <taxon>Harpellomycetes</taxon>
        <taxon>Harpellales</taxon>
        <taxon>Legeriomycetaceae</taxon>
        <taxon>Smittium</taxon>
    </lineage>
</organism>
<protein>
    <recommendedName>
        <fullName evidence="3">Myb/SANT-like DNA-binding domain-containing protein</fullName>
    </recommendedName>
</protein>
<feature type="compositionally biased region" description="Low complexity" evidence="2">
    <location>
        <begin position="404"/>
        <end position="416"/>
    </location>
</feature>
<feature type="compositionally biased region" description="Polar residues" evidence="2">
    <location>
        <begin position="522"/>
        <end position="537"/>
    </location>
</feature>
<gene>
    <name evidence="4" type="ORF">BB561_006347</name>
</gene>
<feature type="compositionally biased region" description="Polar residues" evidence="2">
    <location>
        <begin position="35"/>
        <end position="46"/>
    </location>
</feature>
<feature type="region of interest" description="Disordered" evidence="2">
    <location>
        <begin position="1"/>
        <end position="78"/>
    </location>
</feature>
<feature type="compositionally biased region" description="Polar residues" evidence="2">
    <location>
        <begin position="433"/>
        <end position="446"/>
    </location>
</feature>